<evidence type="ECO:0000259" key="3">
    <source>
        <dbReference type="Pfam" id="PF00496"/>
    </source>
</evidence>
<dbReference type="InterPro" id="IPR000914">
    <property type="entry name" value="SBP_5_dom"/>
</dbReference>
<dbReference type="OrthoDB" id="48318at2"/>
<dbReference type="PANTHER" id="PTHR30290">
    <property type="entry name" value="PERIPLASMIC BINDING COMPONENT OF ABC TRANSPORTER"/>
    <property type="match status" value="1"/>
</dbReference>
<evidence type="ECO:0000313" key="4">
    <source>
        <dbReference type="EMBL" id="QDU76448.1"/>
    </source>
</evidence>
<proteinExistence type="inferred from homology"/>
<dbReference type="PANTHER" id="PTHR30290:SF38">
    <property type="entry name" value="D,D-DIPEPTIDE-BINDING PERIPLASMIC PROTEIN DDPA-RELATED"/>
    <property type="match status" value="1"/>
</dbReference>
<sequence length="501" mass="56490">MVTDTLIYGRGGDANALDPIHTDIGESVKVIVNIFEPLVAYDDETLDLVPGVAESWETSDDGKEWTFKLRPNVKFHDGTPLNAEAVVFTFERILDPDHPHVHNNIIPYYSSYTQIEKVEAVDDLTVKFTLKQPQATFLANIAMFPSGIVSPTAVKKHGADFTRHPVGSGPFQFVHWKPKQEIVLSRFDDYWGEPAGVERVVFLPSEESSIRVTQLKRAEIHIADNLPPSEVDGLEKTPGVVVQSTPGINIGYLTMQTQKPPLDKPEVRQAICYAIDRDRLIEVAYAGHAQKAKTMVPPTLWGHSDDVPGREVDQEKAKQLLEEASKKYGFSLPLKLELFVMDQPRPYMQQPRQTAIFIKDALEKVGFQIEIITNDIGQHFQRMTRGEHQLGLSGWSADIADPHNFLHTLLHSDNINEIGGNNLSQYKNEEVDKLLDAAQFELDQEKRTQLYKQAQQLIFEDAPVLPLVHVPVRIAQRDFVKGYKLHPSSQVRLKAARMAEQ</sequence>
<dbReference type="GO" id="GO:0043190">
    <property type="term" value="C:ATP-binding cassette (ABC) transporter complex"/>
    <property type="evidence" value="ECO:0007669"/>
    <property type="project" value="InterPro"/>
</dbReference>
<dbReference type="GO" id="GO:1904680">
    <property type="term" value="F:peptide transmembrane transporter activity"/>
    <property type="evidence" value="ECO:0007669"/>
    <property type="project" value="TreeGrafter"/>
</dbReference>
<dbReference type="GO" id="GO:0015833">
    <property type="term" value="P:peptide transport"/>
    <property type="evidence" value="ECO:0007669"/>
    <property type="project" value="TreeGrafter"/>
</dbReference>
<dbReference type="PIRSF" id="PIRSF002741">
    <property type="entry name" value="MppA"/>
    <property type="match status" value="1"/>
</dbReference>
<dbReference type="Gene3D" id="3.90.76.10">
    <property type="entry name" value="Dipeptide-binding Protein, Domain 1"/>
    <property type="match status" value="1"/>
</dbReference>
<dbReference type="Pfam" id="PF00496">
    <property type="entry name" value="SBP_bac_5"/>
    <property type="match status" value="1"/>
</dbReference>
<dbReference type="KEGG" id="bvo:Pan97_34980"/>
<accession>A0A518CB52</accession>
<evidence type="ECO:0000256" key="1">
    <source>
        <dbReference type="ARBA" id="ARBA00005695"/>
    </source>
</evidence>
<dbReference type="InterPro" id="IPR030678">
    <property type="entry name" value="Peptide/Ni-bd"/>
</dbReference>
<reference evidence="5" key="1">
    <citation type="submission" date="2019-02" db="EMBL/GenBank/DDBJ databases">
        <title>Deep-cultivation of Planctomycetes and their phenomic and genomic characterization uncovers novel biology.</title>
        <authorList>
            <person name="Wiegand S."/>
            <person name="Jogler M."/>
            <person name="Boedeker C."/>
            <person name="Pinto D."/>
            <person name="Vollmers J."/>
            <person name="Rivas-Marin E."/>
            <person name="Kohn T."/>
            <person name="Peeters S.H."/>
            <person name="Heuer A."/>
            <person name="Rast P."/>
            <person name="Oberbeckmann S."/>
            <person name="Bunk B."/>
            <person name="Jeske O."/>
            <person name="Meyerdierks A."/>
            <person name="Storesund J.E."/>
            <person name="Kallscheuer N."/>
            <person name="Luecker S."/>
            <person name="Lage O.M."/>
            <person name="Pohl T."/>
            <person name="Merkel B.J."/>
            <person name="Hornburger P."/>
            <person name="Mueller R.-W."/>
            <person name="Bruemmer F."/>
            <person name="Labrenz M."/>
            <person name="Spormann A.M."/>
            <person name="Op den Camp H."/>
            <person name="Overmann J."/>
            <person name="Amann R."/>
            <person name="Jetten M.S.M."/>
            <person name="Mascher T."/>
            <person name="Medema M.H."/>
            <person name="Devos D.P."/>
            <person name="Kaster A.-K."/>
            <person name="Ovreas L."/>
            <person name="Rohde M."/>
            <person name="Galperin M.Y."/>
            <person name="Jogler C."/>
        </authorList>
    </citation>
    <scope>NUCLEOTIDE SEQUENCE [LARGE SCALE GENOMIC DNA]</scope>
    <source>
        <strain evidence="5">Pan97</strain>
    </source>
</reference>
<dbReference type="Gene3D" id="3.10.105.10">
    <property type="entry name" value="Dipeptide-binding Protein, Domain 3"/>
    <property type="match status" value="1"/>
</dbReference>
<dbReference type="AlphaFoldDB" id="A0A518CB52"/>
<keyword evidence="2" id="KW-0732">Signal</keyword>
<dbReference type="SUPFAM" id="SSF53850">
    <property type="entry name" value="Periplasmic binding protein-like II"/>
    <property type="match status" value="1"/>
</dbReference>
<dbReference type="EMBL" id="CP036289">
    <property type="protein sequence ID" value="QDU76448.1"/>
    <property type="molecule type" value="Genomic_DNA"/>
</dbReference>
<keyword evidence="5" id="KW-1185">Reference proteome</keyword>
<name>A0A518CB52_9BACT</name>
<dbReference type="Proteomes" id="UP000318626">
    <property type="component" value="Chromosome"/>
</dbReference>
<dbReference type="GO" id="GO:0030288">
    <property type="term" value="C:outer membrane-bounded periplasmic space"/>
    <property type="evidence" value="ECO:0007669"/>
    <property type="project" value="UniProtKB-ARBA"/>
</dbReference>
<comment type="similarity">
    <text evidence="1">Belongs to the bacterial solute-binding protein 5 family.</text>
</comment>
<evidence type="ECO:0000256" key="2">
    <source>
        <dbReference type="ARBA" id="ARBA00022729"/>
    </source>
</evidence>
<gene>
    <name evidence="4" type="primary">dppA</name>
    <name evidence="4" type="ORF">Pan97_34980</name>
</gene>
<dbReference type="InterPro" id="IPR039424">
    <property type="entry name" value="SBP_5"/>
</dbReference>
<evidence type="ECO:0000313" key="5">
    <source>
        <dbReference type="Proteomes" id="UP000318626"/>
    </source>
</evidence>
<feature type="domain" description="Solute-binding protein family 5" evidence="3">
    <location>
        <begin position="48"/>
        <end position="416"/>
    </location>
</feature>
<organism evidence="4 5">
    <name type="scientific">Bremerella volcania</name>
    <dbReference type="NCBI Taxonomy" id="2527984"/>
    <lineage>
        <taxon>Bacteria</taxon>
        <taxon>Pseudomonadati</taxon>
        <taxon>Planctomycetota</taxon>
        <taxon>Planctomycetia</taxon>
        <taxon>Pirellulales</taxon>
        <taxon>Pirellulaceae</taxon>
        <taxon>Bremerella</taxon>
    </lineage>
</organism>
<dbReference type="Gene3D" id="3.40.190.10">
    <property type="entry name" value="Periplasmic binding protein-like II"/>
    <property type="match status" value="1"/>
</dbReference>
<dbReference type="CDD" id="cd08493">
    <property type="entry name" value="PBP2_DppA_like"/>
    <property type="match status" value="1"/>
</dbReference>
<protein>
    <submittedName>
        <fullName evidence="4">Periplasmic dipeptide transport protein</fullName>
    </submittedName>
</protein>